<evidence type="ECO:0000313" key="2">
    <source>
        <dbReference type="Ensembl" id="ENSMNEP00000015535.1"/>
    </source>
</evidence>
<accession>A0A2K6BVV2</accession>
<dbReference type="InterPro" id="IPR011057">
    <property type="entry name" value="Mss4-like_sf"/>
</dbReference>
<dbReference type="InterPro" id="IPR052355">
    <property type="entry name" value="CENP-V-like"/>
</dbReference>
<dbReference type="AlphaFoldDB" id="A0A2K6BVV2"/>
<dbReference type="STRING" id="9545.ENSMNEP00000015535"/>
<feature type="region of interest" description="Disordered" evidence="1">
    <location>
        <begin position="1"/>
        <end position="24"/>
    </location>
</feature>
<sequence>MGRVRNRATAQPRRRKRPADPPAGCAAIAVTGASRAQCPRVQVGVGSHAAAKRWLDRWRRKRRWRRVRKAGPRDRLPSAPPRDPRGPARSPKELDLGAQRERWETFRKLRGLSCEGAAKVLLDTFEYLGLVHHTGGCHCGAVRFAVWAPADLRVVDCSCRLHFLRPGLRAHGCLQGADSIVTLSVRHAPGAATVSASRCGVQSFPRSCLRPRVYGVAPHCLTRAPCASVVIEEVGRWRRRGRRRRGAQGHPTKTSIQSAPCLSPEQEQ</sequence>
<keyword evidence="3" id="KW-1185">Reference proteome</keyword>
<protein>
    <submittedName>
        <fullName evidence="2">Uncharacterized protein</fullName>
    </submittedName>
</protein>
<reference evidence="2" key="2">
    <citation type="submission" date="2025-09" db="UniProtKB">
        <authorList>
            <consortium name="Ensembl"/>
        </authorList>
    </citation>
    <scope>IDENTIFICATION</scope>
</reference>
<proteinExistence type="predicted"/>
<dbReference type="GeneTree" id="ENSGT00390000003183"/>
<feature type="region of interest" description="Disordered" evidence="1">
    <location>
        <begin position="65"/>
        <end position="97"/>
    </location>
</feature>
<evidence type="ECO:0000256" key="1">
    <source>
        <dbReference type="SAM" id="MobiDB-lite"/>
    </source>
</evidence>
<reference evidence="2" key="1">
    <citation type="submission" date="2025-08" db="UniProtKB">
        <authorList>
            <consortium name="Ensembl"/>
        </authorList>
    </citation>
    <scope>IDENTIFICATION</scope>
</reference>
<dbReference type="PANTHER" id="PTHR28620:SF3">
    <property type="entry name" value="CENTROMERE PROTEIN V-LIKE PROTEIN 1"/>
    <property type="match status" value="1"/>
</dbReference>
<dbReference type="Proteomes" id="UP000233120">
    <property type="component" value="Unassembled WGS sequence"/>
</dbReference>
<name>A0A2K6BVV2_MACNE</name>
<feature type="compositionally biased region" description="Basic residues" evidence="1">
    <location>
        <begin position="1"/>
        <end position="17"/>
    </location>
</feature>
<feature type="region of interest" description="Disordered" evidence="1">
    <location>
        <begin position="240"/>
        <end position="268"/>
    </location>
</feature>
<dbReference type="Ensembl" id="ENSMNET00000039744.1">
    <property type="protein sequence ID" value="ENSMNEP00000015535.1"/>
    <property type="gene ID" value="ENSMNEG00000031856.1"/>
</dbReference>
<organism evidence="2 3">
    <name type="scientific">Macaca nemestrina</name>
    <name type="common">Pig-tailed macaque</name>
    <dbReference type="NCBI Taxonomy" id="9545"/>
    <lineage>
        <taxon>Eukaryota</taxon>
        <taxon>Metazoa</taxon>
        <taxon>Chordata</taxon>
        <taxon>Craniata</taxon>
        <taxon>Vertebrata</taxon>
        <taxon>Euteleostomi</taxon>
        <taxon>Mammalia</taxon>
        <taxon>Eutheria</taxon>
        <taxon>Euarchontoglires</taxon>
        <taxon>Primates</taxon>
        <taxon>Haplorrhini</taxon>
        <taxon>Catarrhini</taxon>
        <taxon>Cercopithecidae</taxon>
        <taxon>Cercopithecinae</taxon>
        <taxon>Macaca</taxon>
    </lineage>
</organism>
<dbReference type="SUPFAM" id="SSF51316">
    <property type="entry name" value="Mss4-like"/>
    <property type="match status" value="1"/>
</dbReference>
<evidence type="ECO:0000313" key="3">
    <source>
        <dbReference type="Proteomes" id="UP000233120"/>
    </source>
</evidence>
<feature type="compositionally biased region" description="Basic and acidic residues" evidence="1">
    <location>
        <begin position="71"/>
        <end position="97"/>
    </location>
</feature>
<feature type="compositionally biased region" description="Polar residues" evidence="1">
    <location>
        <begin position="251"/>
        <end position="260"/>
    </location>
</feature>
<dbReference type="PANTHER" id="PTHR28620">
    <property type="entry name" value="CENTROMERE PROTEIN V"/>
    <property type="match status" value="1"/>
</dbReference>